<accession>A0ABV8XQS0</accession>
<dbReference type="RefSeq" id="WP_380040049.1">
    <property type="nucleotide sequence ID" value="NZ_JBHSEH010000015.1"/>
</dbReference>
<dbReference type="InterPro" id="IPR000594">
    <property type="entry name" value="ThiF_NAD_FAD-bd"/>
</dbReference>
<feature type="region of interest" description="Disordered" evidence="1">
    <location>
        <begin position="1"/>
        <end position="22"/>
    </location>
</feature>
<name>A0ABV8XQS0_9DEIO</name>
<dbReference type="PANTHER" id="PTHR10953:SF102">
    <property type="entry name" value="ADENYLYLTRANSFERASE AND SULFURTRANSFERASE MOCS3"/>
    <property type="match status" value="1"/>
</dbReference>
<dbReference type="InterPro" id="IPR035985">
    <property type="entry name" value="Ubiquitin-activating_enz"/>
</dbReference>
<dbReference type="EMBL" id="JBHSEH010000015">
    <property type="protein sequence ID" value="MFC4426997.1"/>
    <property type="molecule type" value="Genomic_DNA"/>
</dbReference>
<reference evidence="4" key="1">
    <citation type="journal article" date="2019" name="Int. J. Syst. Evol. Microbiol.">
        <title>The Global Catalogue of Microorganisms (GCM) 10K type strain sequencing project: providing services to taxonomists for standard genome sequencing and annotation.</title>
        <authorList>
            <consortium name="The Broad Institute Genomics Platform"/>
            <consortium name="The Broad Institute Genome Sequencing Center for Infectious Disease"/>
            <person name="Wu L."/>
            <person name="Ma J."/>
        </authorList>
    </citation>
    <scope>NUCLEOTIDE SEQUENCE [LARGE SCALE GENOMIC DNA]</scope>
    <source>
        <strain evidence="4">CCUG 56029</strain>
    </source>
</reference>
<dbReference type="CDD" id="cd00757">
    <property type="entry name" value="ThiF_MoeB_HesA_family"/>
    <property type="match status" value="1"/>
</dbReference>
<dbReference type="Gene3D" id="3.40.50.720">
    <property type="entry name" value="NAD(P)-binding Rossmann-like Domain"/>
    <property type="match status" value="1"/>
</dbReference>
<proteinExistence type="predicted"/>
<feature type="domain" description="THIF-type NAD/FAD binding fold" evidence="2">
    <location>
        <begin position="28"/>
        <end position="252"/>
    </location>
</feature>
<comment type="caution">
    <text evidence="3">The sequence shown here is derived from an EMBL/GenBank/DDBJ whole genome shotgun (WGS) entry which is preliminary data.</text>
</comment>
<protein>
    <submittedName>
        <fullName evidence="3">HesA/MoeB/ThiF family protein</fullName>
    </submittedName>
</protein>
<organism evidence="3 4">
    <name type="scientific">Deinococcus navajonensis</name>
    <dbReference type="NCBI Taxonomy" id="309884"/>
    <lineage>
        <taxon>Bacteria</taxon>
        <taxon>Thermotogati</taxon>
        <taxon>Deinococcota</taxon>
        <taxon>Deinococci</taxon>
        <taxon>Deinococcales</taxon>
        <taxon>Deinococcaceae</taxon>
        <taxon>Deinococcus</taxon>
    </lineage>
</organism>
<dbReference type="InterPro" id="IPR045886">
    <property type="entry name" value="ThiF/MoeB/HesA"/>
</dbReference>
<evidence type="ECO:0000259" key="2">
    <source>
        <dbReference type="Pfam" id="PF00899"/>
    </source>
</evidence>
<evidence type="ECO:0000313" key="3">
    <source>
        <dbReference type="EMBL" id="MFC4426997.1"/>
    </source>
</evidence>
<dbReference type="SUPFAM" id="SSF69572">
    <property type="entry name" value="Activating enzymes of the ubiquitin-like proteins"/>
    <property type="match status" value="1"/>
</dbReference>
<dbReference type="Pfam" id="PF00899">
    <property type="entry name" value="ThiF"/>
    <property type="match status" value="1"/>
</dbReference>
<dbReference type="PANTHER" id="PTHR10953">
    <property type="entry name" value="UBIQUITIN-ACTIVATING ENZYME E1"/>
    <property type="match status" value="1"/>
</dbReference>
<sequence>MADQDLPPAAQPAEPAQPVLGRPELRRYSRQLLVPEWLDAGAQEKVRAAAVLVVGAGGLGGPVLTQLAGAGVGRLTVADGDTVALSNLHRQTHYSLADVGRSKAEVAAARMQGLNPHVAVQVEGWLTSDNVNPLVQAADLVVDATDNFATRYLLADACAATGRTCVWGAASGTSGLVTVFGLGLGLRDIFPDAADELSCEETGVLGPLPNLVGSLMALEALKVLGEVGTPLCGQMWTFDALSGRSRILQLRPDRGKASSFL</sequence>
<feature type="compositionally biased region" description="Low complexity" evidence="1">
    <location>
        <begin position="1"/>
        <end position="18"/>
    </location>
</feature>
<dbReference type="Proteomes" id="UP001595998">
    <property type="component" value="Unassembled WGS sequence"/>
</dbReference>
<gene>
    <name evidence="3" type="ORF">ACFOZ9_12335</name>
</gene>
<keyword evidence="4" id="KW-1185">Reference proteome</keyword>
<evidence type="ECO:0000313" key="4">
    <source>
        <dbReference type="Proteomes" id="UP001595998"/>
    </source>
</evidence>
<evidence type="ECO:0000256" key="1">
    <source>
        <dbReference type="SAM" id="MobiDB-lite"/>
    </source>
</evidence>